<feature type="region of interest" description="Disordered" evidence="1">
    <location>
        <begin position="96"/>
        <end position="115"/>
    </location>
</feature>
<dbReference type="EMBL" id="GEVI01028609">
    <property type="protein sequence ID" value="JAU03711.1"/>
    <property type="molecule type" value="Transcribed_RNA"/>
</dbReference>
<feature type="region of interest" description="Disordered" evidence="1">
    <location>
        <begin position="156"/>
        <end position="214"/>
    </location>
</feature>
<evidence type="ECO:0000256" key="1">
    <source>
        <dbReference type="SAM" id="MobiDB-lite"/>
    </source>
</evidence>
<dbReference type="AlphaFoldDB" id="A0A1J3CAE5"/>
<dbReference type="PANTHER" id="PTHR35103">
    <property type="entry name" value="OS06G0115700 PROTEIN"/>
    <property type="match status" value="1"/>
</dbReference>
<protein>
    <submittedName>
        <fullName evidence="2">Uncharacterized protein</fullName>
    </submittedName>
</protein>
<dbReference type="PANTHER" id="PTHR35103:SF1">
    <property type="entry name" value="OS06G0115700 PROTEIN"/>
    <property type="match status" value="1"/>
</dbReference>
<name>A0A1J3CAE5_NOCCA</name>
<evidence type="ECO:0000313" key="2">
    <source>
        <dbReference type="EMBL" id="JAU03711.1"/>
    </source>
</evidence>
<sequence>MMAPVKKHLAIRPVEFYGNGLPRPYVFENPLFNSHRVDPPLSALDPLLSWARDAHWTMGGLNFTRLRLQGRIEGNVNKLRAQLEKSTPVKLESIISEKNNKKKRSGYESPPAAPIAMKRRRFIDLNDDDEEEEVGSEDEGVARIRRKLSDDFDRVAEESKTTLVKASKKSIEPESVGKRLQSVGKRLKEKKTQKVEETTSPTRTSPRLANRKSS</sequence>
<reference evidence="2" key="1">
    <citation type="submission" date="2016-07" db="EMBL/GenBank/DDBJ databases">
        <title>De novo transcriptome assembly of four accessions of the metal hyperaccumulator plant Noccaea caerulescens.</title>
        <authorList>
            <person name="Blande D."/>
            <person name="Halimaa P."/>
            <person name="Tervahauta A.I."/>
            <person name="Aarts M.G."/>
            <person name="Karenlampi S.O."/>
        </authorList>
    </citation>
    <scope>NUCLEOTIDE SEQUENCE</scope>
</reference>
<organism evidence="2">
    <name type="scientific">Noccaea caerulescens</name>
    <name type="common">Alpine penny-cress</name>
    <name type="synonym">Thlaspi caerulescens</name>
    <dbReference type="NCBI Taxonomy" id="107243"/>
    <lineage>
        <taxon>Eukaryota</taxon>
        <taxon>Viridiplantae</taxon>
        <taxon>Streptophyta</taxon>
        <taxon>Embryophyta</taxon>
        <taxon>Tracheophyta</taxon>
        <taxon>Spermatophyta</taxon>
        <taxon>Magnoliopsida</taxon>
        <taxon>eudicotyledons</taxon>
        <taxon>Gunneridae</taxon>
        <taxon>Pentapetalae</taxon>
        <taxon>rosids</taxon>
        <taxon>malvids</taxon>
        <taxon>Brassicales</taxon>
        <taxon>Brassicaceae</taxon>
        <taxon>Coluteocarpeae</taxon>
        <taxon>Noccaea</taxon>
    </lineage>
</organism>
<accession>A0A1J3CAE5</accession>
<proteinExistence type="predicted"/>
<gene>
    <name evidence="2" type="ORF">GA_TR21082_c2_g1_i1_g.70013</name>
</gene>